<dbReference type="OrthoDB" id="9784166at2"/>
<dbReference type="Gene3D" id="3.30.420.40">
    <property type="match status" value="1"/>
</dbReference>
<dbReference type="EMBL" id="BX548174">
    <property type="protein sequence ID" value="CAE18598.1"/>
    <property type="molecule type" value="Genomic_DNA"/>
</dbReference>
<dbReference type="AlphaFoldDB" id="Q7V3D7"/>
<protein>
    <recommendedName>
        <fullName evidence="3">Inactive metal-dependent protease</fullName>
    </recommendedName>
</protein>
<reference evidence="1 2" key="1">
    <citation type="journal article" date="2003" name="Nature">
        <title>Genome divergence in two Prochlorococcus ecotypes reflects oceanic niche differentiation.</title>
        <authorList>
            <person name="Rocap G."/>
            <person name="Larimer F.W."/>
            <person name="Lamerdin J.E."/>
            <person name="Malfatti S."/>
            <person name="Chain P."/>
            <person name="Ahlgren N.A."/>
            <person name="Arellano A."/>
            <person name="Coleman M."/>
            <person name="Hauser L."/>
            <person name="Hess W.R."/>
            <person name="Johnson Z.I."/>
            <person name="Land M.L."/>
            <person name="Lindell D."/>
            <person name="Post A.F."/>
            <person name="Regala W."/>
            <person name="Shah M."/>
            <person name="Shaw S.L."/>
            <person name="Steglich C."/>
            <person name="Sullivan M.B."/>
            <person name="Ting C.S."/>
            <person name="Tolonen A."/>
            <person name="Webb E.A."/>
            <person name="Zinser E.R."/>
            <person name="Chisholm S.W."/>
        </authorList>
    </citation>
    <scope>NUCLEOTIDE SEQUENCE [LARGE SCALE GENOMIC DNA]</scope>
    <source>
        <strain evidence="2">CCMP1986 / NIES-2087 / MED4</strain>
    </source>
</reference>
<dbReference type="RefSeq" id="WP_011131778.1">
    <property type="nucleotide sequence ID" value="NC_005072.1"/>
</dbReference>
<evidence type="ECO:0000313" key="2">
    <source>
        <dbReference type="Proteomes" id="UP000001026"/>
    </source>
</evidence>
<evidence type="ECO:0008006" key="3">
    <source>
        <dbReference type="Google" id="ProtNLM"/>
    </source>
</evidence>
<dbReference type="InterPro" id="IPR043129">
    <property type="entry name" value="ATPase_NBD"/>
</dbReference>
<proteinExistence type="predicted"/>
<dbReference type="KEGG" id="pmm:PMM0139"/>
<accession>Q7V3D7</accession>
<gene>
    <name evidence="1" type="ordered locus">PMM0139</name>
</gene>
<organism evidence="1 2">
    <name type="scientific">Prochlorococcus marinus subsp. pastoris (strain CCMP1986 / NIES-2087 / MED4)</name>
    <dbReference type="NCBI Taxonomy" id="59919"/>
    <lineage>
        <taxon>Bacteria</taxon>
        <taxon>Bacillati</taxon>
        <taxon>Cyanobacteriota</taxon>
        <taxon>Cyanophyceae</taxon>
        <taxon>Synechococcales</taxon>
        <taxon>Prochlorococcaceae</taxon>
        <taxon>Prochlorococcus</taxon>
    </lineage>
</organism>
<dbReference type="SUPFAM" id="SSF53067">
    <property type="entry name" value="Actin-like ATPase domain"/>
    <property type="match status" value="1"/>
</dbReference>
<dbReference type="Proteomes" id="UP000001026">
    <property type="component" value="Chromosome"/>
</dbReference>
<dbReference type="HOGENOM" id="CLU_099872_0_0_3"/>
<sequence length="216" mass="24958">MPYEVTNHNKLTLAIHSTDDSFGFAYRENKNSLSENFFTKKFEKDLCNNLIVDFSNFITKENLKRINKISVSIGPSNFNASRQIIVLARTLAQQINCSLDSFSSFELMAKRIATQNNIYIDKNSFWIFKKLKRRGYIAGKYEVCISEKANKNITIKEKIIPKIFEELTDTESSYQAEYSDIEDLKELLNLSNKNSQHSSSNTWEKVLPLYPISPIN</sequence>
<dbReference type="eggNOG" id="COG1214">
    <property type="taxonomic scope" value="Bacteria"/>
</dbReference>
<dbReference type="STRING" id="59919.PMM0139"/>
<evidence type="ECO:0000313" key="1">
    <source>
        <dbReference type="EMBL" id="CAE18598.1"/>
    </source>
</evidence>
<name>Q7V3D7_PROMP</name>